<evidence type="ECO:0000313" key="2">
    <source>
        <dbReference type="Proteomes" id="UP000004322"/>
    </source>
</evidence>
<protein>
    <submittedName>
        <fullName evidence="1">Uncharacterized protein</fullName>
    </submittedName>
</protein>
<dbReference type="AlphaFoldDB" id="G5JSC9"/>
<reference evidence="1" key="1">
    <citation type="submission" date="2011-07" db="EMBL/GenBank/DDBJ databases">
        <authorList>
            <person name="Stanhope M.J."/>
            <person name="Durkin A.S."/>
            <person name="Hostetler J."/>
            <person name="Kim M."/>
            <person name="Radune D."/>
            <person name="Singh I."/>
            <person name="Town C.D."/>
        </authorList>
    </citation>
    <scope>NUCLEOTIDE SEQUENCE [LARGE SCALE GENOMIC DNA]</scope>
    <source>
        <strain evidence="1">HS-6</strain>
    </source>
</reference>
<dbReference type="EMBL" id="AEUV02000002">
    <property type="protein sequence ID" value="EHI73662.1"/>
    <property type="molecule type" value="Genomic_DNA"/>
</dbReference>
<comment type="caution">
    <text evidence="1">The sequence shown here is derived from an EMBL/GenBank/DDBJ whole genome shotgun (WGS) entry which is preliminary data.</text>
</comment>
<evidence type="ECO:0000313" key="1">
    <source>
        <dbReference type="EMBL" id="EHI73662.1"/>
    </source>
</evidence>
<dbReference type="Proteomes" id="UP000004322">
    <property type="component" value="Unassembled WGS sequence"/>
</dbReference>
<sequence length="44" mass="5298">MLNIENDSFFTSHGFTFLFYLNVSLSQKRNSINYERNLLICFLF</sequence>
<gene>
    <name evidence="1" type="ORF">STRCR_0907</name>
</gene>
<organism evidence="1 2">
    <name type="scientific">Streptococcus criceti HS-6</name>
    <dbReference type="NCBI Taxonomy" id="873449"/>
    <lineage>
        <taxon>Bacteria</taxon>
        <taxon>Bacillati</taxon>
        <taxon>Bacillota</taxon>
        <taxon>Bacilli</taxon>
        <taxon>Lactobacillales</taxon>
        <taxon>Streptococcaceae</taxon>
        <taxon>Streptococcus</taxon>
    </lineage>
</organism>
<name>G5JSC9_STRCG</name>
<accession>G5JSC9</accession>
<proteinExistence type="predicted"/>
<keyword evidence="2" id="KW-1185">Reference proteome</keyword>